<feature type="transmembrane region" description="Helical" evidence="1">
    <location>
        <begin position="20"/>
        <end position="40"/>
    </location>
</feature>
<dbReference type="Proteomes" id="UP000294564">
    <property type="component" value="Unassembled WGS sequence"/>
</dbReference>
<reference evidence="2 3" key="1">
    <citation type="submission" date="2019-03" db="EMBL/GenBank/DDBJ databases">
        <title>Genomic Encyclopedia of Type Strains, Phase IV (KMG-IV): sequencing the most valuable type-strain genomes for metagenomic binning, comparative biology and taxonomic classification.</title>
        <authorList>
            <person name="Goeker M."/>
        </authorList>
    </citation>
    <scope>NUCLEOTIDE SEQUENCE [LARGE SCALE GENOMIC DNA]</scope>
    <source>
        <strain evidence="2 3">DSM 14836</strain>
    </source>
</reference>
<dbReference type="InterPro" id="IPR045584">
    <property type="entry name" value="Pilin-like"/>
</dbReference>
<evidence type="ECO:0000256" key="1">
    <source>
        <dbReference type="SAM" id="Phobius"/>
    </source>
</evidence>
<keyword evidence="1" id="KW-1133">Transmembrane helix</keyword>
<comment type="caution">
    <text evidence="2">The sequence shown here is derived from an EMBL/GenBank/DDBJ whole genome shotgun (WGS) entry which is preliminary data.</text>
</comment>
<organism evidence="2 3">
    <name type="scientific">Tenacibaculum skagerrakense</name>
    <dbReference type="NCBI Taxonomy" id="186571"/>
    <lineage>
        <taxon>Bacteria</taxon>
        <taxon>Pseudomonadati</taxon>
        <taxon>Bacteroidota</taxon>
        <taxon>Flavobacteriia</taxon>
        <taxon>Flavobacteriales</taxon>
        <taxon>Flavobacteriaceae</taxon>
        <taxon>Tenacibaculum</taxon>
    </lineage>
</organism>
<protein>
    <submittedName>
        <fullName evidence="2">Type II secretion system protein G (GspG)</fullName>
    </submittedName>
</protein>
<dbReference type="InterPro" id="IPR012902">
    <property type="entry name" value="N_methyl_site"/>
</dbReference>
<proteinExistence type="predicted"/>
<gene>
    <name evidence="2" type="ORF">EV195_10942</name>
</gene>
<sequence>MKLKVLNKKVDAFNLQELLVVMVIIGILVLIATPNLMSLVTKSKSTEAKLQLGHLHGLQLDYHYMNSKYSNSFNDIDFEPPININQGGSAFYSYEIIEASANSFKARATAVTDFDGDGTFNVWEIDQNKQLKEIVKD</sequence>
<dbReference type="SUPFAM" id="SSF54523">
    <property type="entry name" value="Pili subunits"/>
    <property type="match status" value="1"/>
</dbReference>
<dbReference type="EMBL" id="SLXM01000009">
    <property type="protein sequence ID" value="TCP23318.1"/>
    <property type="molecule type" value="Genomic_DNA"/>
</dbReference>
<keyword evidence="1" id="KW-0472">Membrane</keyword>
<dbReference type="OrthoDB" id="1003953at2"/>
<evidence type="ECO:0000313" key="2">
    <source>
        <dbReference type="EMBL" id="TCP23318.1"/>
    </source>
</evidence>
<evidence type="ECO:0000313" key="3">
    <source>
        <dbReference type="Proteomes" id="UP000294564"/>
    </source>
</evidence>
<accession>A0A4R2NPN0</accession>
<keyword evidence="3" id="KW-1185">Reference proteome</keyword>
<name>A0A4R2NPN0_9FLAO</name>
<dbReference type="Gene3D" id="3.30.700.10">
    <property type="entry name" value="Glycoprotein, Type 4 Pilin"/>
    <property type="match status" value="1"/>
</dbReference>
<dbReference type="AlphaFoldDB" id="A0A4R2NPN0"/>
<keyword evidence="1" id="KW-0812">Transmembrane</keyword>
<dbReference type="RefSeq" id="WP_132795576.1">
    <property type="nucleotide sequence ID" value="NZ_SLXM01000009.1"/>
</dbReference>
<dbReference type="NCBIfam" id="TIGR02532">
    <property type="entry name" value="IV_pilin_GFxxxE"/>
    <property type="match status" value="1"/>
</dbReference>